<evidence type="ECO:0000313" key="1">
    <source>
        <dbReference type="EMBL" id="WGW12433.1"/>
    </source>
</evidence>
<gene>
    <name evidence="1" type="ORF">LWF01_01290</name>
</gene>
<evidence type="ECO:0000313" key="2">
    <source>
        <dbReference type="Proteomes" id="UP001209083"/>
    </source>
</evidence>
<proteinExistence type="predicted"/>
<dbReference type="InterPro" id="IPR010349">
    <property type="entry name" value="Asparaginase_II"/>
</dbReference>
<reference evidence="1 2" key="1">
    <citation type="submission" date="2023-05" db="EMBL/GenBank/DDBJ databases">
        <title>Lithophilousrod everest ZFBP1038 complete genpme.</title>
        <authorList>
            <person name="Tian M."/>
        </authorList>
    </citation>
    <scope>NUCLEOTIDE SEQUENCE [LARGE SCALE GENOMIC DNA]</scope>
    <source>
        <strain evidence="1 2">ZFBP1038</strain>
    </source>
</reference>
<keyword evidence="2" id="KW-1185">Reference proteome</keyword>
<sequence>MSSTFLAGDAVEIAVVERSGFIESRHLGSAVVVASDGEPLLSVGDPAAPVFTRSCLKPLQALAILRAGVPLAGAQVVLASASHSGQQQHTDVVRSMLDGAGLSEDDLRCPADLPGNKAARREVLAAGGGPRKLYFNCSGKHAGFLWACRLNGWDIETYLEPEHPMQRLVAEVVEEYTGEPPAAIGVDGCGAPVFATSLTALARGISKIAAAPLFLRSRETKNMAADARAATIAQAIDDYPWAIAGDGEPNTIVIEDLGILAKLGAEGMLVLATPAGIAVAVKCLDGAHRATTLAGLTLLAEAGGIDRDKAAAVLEKLEIPVLGGGEKVGRVRVGEGISALALAGR</sequence>
<name>A0ABY8QTX6_9MICO</name>
<protein>
    <submittedName>
        <fullName evidence="1">Asparaginase</fullName>
    </submittedName>
</protein>
<dbReference type="RefSeq" id="WP_349639233.1">
    <property type="nucleotide sequence ID" value="NZ_CP090958.1"/>
</dbReference>
<organism evidence="1 2">
    <name type="scientific">Saxibacter everestensis</name>
    <dbReference type="NCBI Taxonomy" id="2909229"/>
    <lineage>
        <taxon>Bacteria</taxon>
        <taxon>Bacillati</taxon>
        <taxon>Actinomycetota</taxon>
        <taxon>Actinomycetes</taxon>
        <taxon>Micrococcales</taxon>
        <taxon>Brevibacteriaceae</taxon>
        <taxon>Saxibacter</taxon>
    </lineage>
</organism>
<dbReference type="PANTHER" id="PTHR42110">
    <property type="entry name" value="L-ASPARAGINASE, PUTATIVE (AFU_ORTHOLOGUE AFUA_3G11890)-RELATED"/>
    <property type="match status" value="1"/>
</dbReference>
<dbReference type="PANTHER" id="PTHR42110:SF1">
    <property type="entry name" value="L-ASPARAGINASE, PUTATIVE (AFU_ORTHOLOGUE AFUA_3G11890)-RELATED"/>
    <property type="match status" value="1"/>
</dbReference>
<accession>A0ABY8QTX6</accession>
<dbReference type="Proteomes" id="UP001209083">
    <property type="component" value="Chromosome"/>
</dbReference>
<dbReference type="Pfam" id="PF06089">
    <property type="entry name" value="Asparaginase_II"/>
    <property type="match status" value="1"/>
</dbReference>
<dbReference type="EMBL" id="CP090958">
    <property type="protein sequence ID" value="WGW12433.1"/>
    <property type="molecule type" value="Genomic_DNA"/>
</dbReference>